<evidence type="ECO:0000256" key="4">
    <source>
        <dbReference type="ARBA" id="ARBA00022989"/>
    </source>
</evidence>
<feature type="transmembrane region" description="Helical" evidence="6">
    <location>
        <begin position="77"/>
        <end position="99"/>
    </location>
</feature>
<feature type="transmembrane region" description="Helical" evidence="6">
    <location>
        <begin position="7"/>
        <end position="29"/>
    </location>
</feature>
<dbReference type="CDD" id="cd06580">
    <property type="entry name" value="TM_PBP1_transp_TpRbsC_like"/>
    <property type="match status" value="1"/>
</dbReference>
<feature type="transmembrane region" description="Helical" evidence="6">
    <location>
        <begin position="105"/>
        <end position="128"/>
    </location>
</feature>
<feature type="transmembrane region" description="Helical" evidence="6">
    <location>
        <begin position="190"/>
        <end position="211"/>
    </location>
</feature>
<accession>A0A7W4I8G1</accession>
<feature type="transmembrane region" description="Helical" evidence="6">
    <location>
        <begin position="41"/>
        <end position="70"/>
    </location>
</feature>
<evidence type="ECO:0000256" key="2">
    <source>
        <dbReference type="ARBA" id="ARBA00022475"/>
    </source>
</evidence>
<keyword evidence="5 6" id="KW-0472">Membrane</keyword>
<dbReference type="OMA" id="AFRAGMW"/>
<dbReference type="InterPro" id="IPR001851">
    <property type="entry name" value="ABC_transp_permease"/>
</dbReference>
<dbReference type="GO" id="GO:0022857">
    <property type="term" value="F:transmembrane transporter activity"/>
    <property type="evidence" value="ECO:0007669"/>
    <property type="project" value="InterPro"/>
</dbReference>
<name>A0A7W4I8G1_GLUDI</name>
<organism evidence="7 8">
    <name type="scientific">Gluconacetobacter diazotrophicus</name>
    <name type="common">Acetobacter diazotrophicus</name>
    <dbReference type="NCBI Taxonomy" id="33996"/>
    <lineage>
        <taxon>Bacteria</taxon>
        <taxon>Pseudomonadati</taxon>
        <taxon>Pseudomonadota</taxon>
        <taxon>Alphaproteobacteria</taxon>
        <taxon>Acetobacterales</taxon>
        <taxon>Acetobacteraceae</taxon>
        <taxon>Gluconacetobacter</taxon>
    </lineage>
</organism>
<dbReference type="RefSeq" id="WP_012226808.1">
    <property type="nucleotide sequence ID" value="NZ_JABEQG010000060.1"/>
</dbReference>
<comment type="caution">
    <text evidence="7">The sequence shown here is derived from an EMBL/GenBank/DDBJ whole genome shotgun (WGS) entry which is preliminary data.</text>
</comment>
<proteinExistence type="predicted"/>
<feature type="transmembrane region" description="Helical" evidence="6">
    <location>
        <begin position="313"/>
        <end position="331"/>
    </location>
</feature>
<sequence length="344" mass="35184">MNGALRLYWLTSSLLALMFATAIITLSGFNPMHVLSVIVQAAFGSAAALAETCSAAAPLILTAVAAALSFRSGIFNVGIEGCFVLGGLTSAVTATYLPILPSPFLVTMTLLAGMGAGAAWMVLPAVLYACLGVDEIVTTLMLNFVAQAVADGLVQQFFLAPGSANSATAMVPVASRVPHLLASGTLDGSFFVGLLVIVSYGLWARYTVSGFETRIMGRNRRFAAAVGLPRTRLLIGTMVVSGAVGGLGGGLHVLGNLHRFVAGFSSNYGFMGLAVAILGANHAFPMAVAAMALGALNVAGIGVQLLAGLPEEVVDLIVGSVIIFSSARLTFGRPDMSSLARGAE</sequence>
<keyword evidence="2" id="KW-1003">Cell membrane</keyword>
<evidence type="ECO:0000256" key="3">
    <source>
        <dbReference type="ARBA" id="ARBA00022692"/>
    </source>
</evidence>
<dbReference type="Pfam" id="PF02653">
    <property type="entry name" value="BPD_transp_2"/>
    <property type="match status" value="1"/>
</dbReference>
<dbReference type="Proteomes" id="UP000550787">
    <property type="component" value="Unassembled WGS sequence"/>
</dbReference>
<evidence type="ECO:0000256" key="1">
    <source>
        <dbReference type="ARBA" id="ARBA00004651"/>
    </source>
</evidence>
<comment type="subcellular location">
    <subcellularLocation>
        <location evidence="1">Cell membrane</location>
        <topology evidence="1">Multi-pass membrane protein</topology>
    </subcellularLocation>
</comment>
<dbReference type="EMBL" id="JABEQG010000060">
    <property type="protein sequence ID" value="MBB2158149.1"/>
    <property type="molecule type" value="Genomic_DNA"/>
</dbReference>
<evidence type="ECO:0000313" key="8">
    <source>
        <dbReference type="Proteomes" id="UP000550787"/>
    </source>
</evidence>
<keyword evidence="4 6" id="KW-1133">Transmembrane helix</keyword>
<feature type="transmembrane region" description="Helical" evidence="6">
    <location>
        <begin position="287"/>
        <end position="307"/>
    </location>
</feature>
<evidence type="ECO:0000313" key="7">
    <source>
        <dbReference type="EMBL" id="MBB2158149.1"/>
    </source>
</evidence>
<dbReference type="AlphaFoldDB" id="A0A7W4I8G1"/>
<feature type="transmembrane region" description="Helical" evidence="6">
    <location>
        <begin position="232"/>
        <end position="254"/>
    </location>
</feature>
<dbReference type="GO" id="GO:0005886">
    <property type="term" value="C:plasma membrane"/>
    <property type="evidence" value="ECO:0007669"/>
    <property type="project" value="UniProtKB-SubCell"/>
</dbReference>
<reference evidence="7 8" key="1">
    <citation type="submission" date="2020-04" db="EMBL/GenBank/DDBJ databases">
        <title>Description of novel Gluconacetobacter.</title>
        <authorList>
            <person name="Sombolestani A."/>
        </authorList>
    </citation>
    <scope>NUCLEOTIDE SEQUENCE [LARGE SCALE GENOMIC DNA]</scope>
    <source>
        <strain evidence="7 8">LMG 7603</strain>
    </source>
</reference>
<protein>
    <submittedName>
        <fullName evidence="7">ABC transporter permease</fullName>
    </submittedName>
</protein>
<feature type="transmembrane region" description="Helical" evidence="6">
    <location>
        <begin position="260"/>
        <end position="280"/>
    </location>
</feature>
<evidence type="ECO:0000256" key="5">
    <source>
        <dbReference type="ARBA" id="ARBA00023136"/>
    </source>
</evidence>
<evidence type="ECO:0000256" key="6">
    <source>
        <dbReference type="SAM" id="Phobius"/>
    </source>
</evidence>
<keyword evidence="3 6" id="KW-0812">Transmembrane</keyword>
<gene>
    <name evidence="7" type="ORF">HLH33_17910</name>
</gene>
<dbReference type="PANTHER" id="PTHR47089">
    <property type="entry name" value="ABC TRANSPORTER, PERMEASE PROTEIN"/>
    <property type="match status" value="1"/>
</dbReference>
<dbReference type="PANTHER" id="PTHR47089:SF1">
    <property type="entry name" value="GUANOSINE ABC TRANSPORTER PERMEASE PROTEIN NUPP"/>
    <property type="match status" value="1"/>
</dbReference>